<dbReference type="InterPro" id="IPR006179">
    <property type="entry name" value="5_nucleotidase/apyrase"/>
</dbReference>
<protein>
    <submittedName>
        <fullName evidence="9">2',3'-cyclic-nucleotide 2'-phosphodiesterase / 3'-nucleotidase / 5'-nucleotidase</fullName>
    </submittedName>
</protein>
<evidence type="ECO:0000256" key="2">
    <source>
        <dbReference type="ARBA" id="ARBA00022525"/>
    </source>
</evidence>
<dbReference type="RefSeq" id="WP_176765031.1">
    <property type="nucleotide sequence ID" value="NZ_FNAR01000003.1"/>
</dbReference>
<dbReference type="GO" id="GO:0000166">
    <property type="term" value="F:nucleotide binding"/>
    <property type="evidence" value="ECO:0007669"/>
    <property type="project" value="UniProtKB-KW"/>
</dbReference>
<dbReference type="Pfam" id="PF02872">
    <property type="entry name" value="5_nucleotid_C"/>
    <property type="match status" value="1"/>
</dbReference>
<accession>A0A1G7A1H1</accession>
<keyword evidence="6" id="KW-0378">Hydrolase</keyword>
<evidence type="ECO:0000256" key="1">
    <source>
        <dbReference type="ARBA" id="ARBA00004613"/>
    </source>
</evidence>
<evidence type="ECO:0000256" key="4">
    <source>
        <dbReference type="ARBA" id="ARBA00022737"/>
    </source>
</evidence>
<dbReference type="Gene3D" id="3.60.21.10">
    <property type="match status" value="1"/>
</dbReference>
<dbReference type="SUPFAM" id="SSF56300">
    <property type="entry name" value="Metallo-dependent phosphatases"/>
    <property type="match status" value="1"/>
</dbReference>
<dbReference type="GO" id="GO:0046872">
    <property type="term" value="F:metal ion binding"/>
    <property type="evidence" value="ECO:0007669"/>
    <property type="project" value="InterPro"/>
</dbReference>
<keyword evidence="2" id="KW-0964">Secreted</keyword>
<dbReference type="STRING" id="426756.SAMN04488126_103148"/>
<dbReference type="InterPro" id="IPR004843">
    <property type="entry name" value="Calcineurin-like_PHP"/>
</dbReference>
<evidence type="ECO:0000256" key="5">
    <source>
        <dbReference type="PROSITE-ProRule" id="PRU00591"/>
    </source>
</evidence>
<evidence type="ECO:0000259" key="7">
    <source>
        <dbReference type="Pfam" id="PF00149"/>
    </source>
</evidence>
<dbReference type="InterPro" id="IPR029052">
    <property type="entry name" value="Metallo-depent_PP-like"/>
</dbReference>
<dbReference type="PRINTS" id="PR01607">
    <property type="entry name" value="APYRASEFAMLY"/>
</dbReference>
<name>A0A1G7A1H1_9BACL</name>
<proteinExistence type="inferred from homology"/>
<dbReference type="PANTHER" id="PTHR11575">
    <property type="entry name" value="5'-NUCLEOTIDASE-RELATED"/>
    <property type="match status" value="1"/>
</dbReference>
<feature type="domain" description="Calcineurin-like phosphoesterase" evidence="7">
    <location>
        <begin position="37"/>
        <end position="256"/>
    </location>
</feature>
<dbReference type="Pfam" id="PF00149">
    <property type="entry name" value="Metallophos"/>
    <property type="match status" value="1"/>
</dbReference>
<feature type="chain" id="PRO_5011330932" evidence="6">
    <location>
        <begin position="30"/>
        <end position="650"/>
    </location>
</feature>
<dbReference type="FunFam" id="3.90.780.10:FF:000004">
    <property type="entry name" value="UDP-sugar hydrolase, putative"/>
    <property type="match status" value="1"/>
</dbReference>
<dbReference type="EMBL" id="FNAR01000003">
    <property type="protein sequence ID" value="SDE08473.1"/>
    <property type="molecule type" value="Genomic_DNA"/>
</dbReference>
<evidence type="ECO:0000313" key="10">
    <source>
        <dbReference type="Proteomes" id="UP000198823"/>
    </source>
</evidence>
<dbReference type="Proteomes" id="UP000198823">
    <property type="component" value="Unassembled WGS sequence"/>
</dbReference>
<dbReference type="PANTHER" id="PTHR11575:SF24">
    <property type="entry name" value="5'-NUCLEOTIDASE"/>
    <property type="match status" value="1"/>
</dbReference>
<dbReference type="AlphaFoldDB" id="A0A1G7A1H1"/>
<dbReference type="SUPFAM" id="SSF69360">
    <property type="entry name" value="Cell wall binding repeat"/>
    <property type="match status" value="1"/>
</dbReference>
<evidence type="ECO:0000256" key="6">
    <source>
        <dbReference type="RuleBase" id="RU362119"/>
    </source>
</evidence>
<dbReference type="GO" id="GO:0005576">
    <property type="term" value="C:extracellular region"/>
    <property type="evidence" value="ECO:0007669"/>
    <property type="project" value="UniProtKB-SubCell"/>
</dbReference>
<dbReference type="Pfam" id="PF19127">
    <property type="entry name" value="Choline_bind_3"/>
    <property type="match status" value="1"/>
</dbReference>
<sequence length="650" mass="70523">MQKSKWIKSSAAVLLLAFGFSGIPGNTFAAEGDFDLTVMHTNDTHSHVETIPQRATIVEQIRSVHPNHLLLDAGDVFSGTLYFNEYQGAVSLELMNKLGYDAMTFGNHEFDLGSRPEGHQKLSEFVTGAQFPFVSANVDFSGDTLFDGLQHDVYTSSFSGGGIYKGIIKEIDGEQVGIFGLTTEETPDISSVGSVAFSNYISAAQEAVDAFRNQGVDKIIALTHIGYNDSPVYDNDLLLAKNVQGIDVIVGGHTHVELSEPTVYQDGRNEPTVIVQAFEYGKFLGQLDVTFDDSGAITSYSGQLHDTSSAEADADYEAALKPYKERVEQIKQESTGVTAFTTLDGERAKVRTQETNLGNLITDGMLAKAKTIDSATSIALTNGGGIRASINEGDITVGEVINVMPFGNSLAIMELSGSEILSALEHSVSAYPTASGAFLHVAGMKFKFDPEQPAGERVFDAGVVGEDGNTTKIDPVAMYKVATNIFTAKGGDGYDMFAQAYEEGRVSEPGFADWEMFIDYIQSLGTVDPQIEGRITADPGGLEPIGWTVQKNGKMSYLDHKGNKVTGWLEAEGETYYFHKNGDLRTGWTKVDGDWYYFDAKTGAMKTGWLNDPKNSKTYYLHEDGKRQSGGTLEIDGAVYTFKNNGELTN</sequence>
<reference evidence="9 10" key="1">
    <citation type="submission" date="2016-10" db="EMBL/GenBank/DDBJ databases">
        <authorList>
            <person name="de Groot N.N."/>
        </authorList>
    </citation>
    <scope>NUCLEOTIDE SEQUENCE [LARGE SCALE GENOMIC DNA]</scope>
    <source>
        <strain evidence="9 10">CGMCC 1.6762</strain>
    </source>
</reference>
<keyword evidence="6" id="KW-0547">Nucleotide-binding</keyword>
<dbReference type="SUPFAM" id="SSF55816">
    <property type="entry name" value="5'-nucleotidase (syn. UDP-sugar hydrolase), C-terminal domain"/>
    <property type="match status" value="1"/>
</dbReference>
<dbReference type="InterPro" id="IPR006146">
    <property type="entry name" value="5'-Nucleotdase_CS"/>
</dbReference>
<keyword evidence="4" id="KW-0677">Repeat</keyword>
<keyword evidence="3 6" id="KW-0732">Signal</keyword>
<evidence type="ECO:0000256" key="3">
    <source>
        <dbReference type="ARBA" id="ARBA00022729"/>
    </source>
</evidence>
<dbReference type="PROSITE" id="PS00785">
    <property type="entry name" value="5_NUCLEOTIDASE_1"/>
    <property type="match status" value="1"/>
</dbReference>
<feature type="repeat" description="Cell wall-binding" evidence="5">
    <location>
        <begin position="585"/>
        <end position="604"/>
    </location>
</feature>
<dbReference type="Gene3D" id="2.10.270.10">
    <property type="entry name" value="Cholin Binding"/>
    <property type="match status" value="2"/>
</dbReference>
<comment type="subcellular location">
    <subcellularLocation>
        <location evidence="1">Secreted</location>
    </subcellularLocation>
</comment>
<comment type="similarity">
    <text evidence="6">Belongs to the 5'-nucleotidase family.</text>
</comment>
<gene>
    <name evidence="9" type="ORF">SAMN04488126_103148</name>
</gene>
<dbReference type="InterPro" id="IPR008334">
    <property type="entry name" value="5'-Nucleotdase_C"/>
</dbReference>
<dbReference type="InterPro" id="IPR018337">
    <property type="entry name" value="Cell_wall/Cho-bd_repeat"/>
</dbReference>
<dbReference type="Gene3D" id="3.90.780.10">
    <property type="entry name" value="5'-Nucleotidase, C-terminal domain"/>
    <property type="match status" value="1"/>
</dbReference>
<evidence type="ECO:0000259" key="8">
    <source>
        <dbReference type="Pfam" id="PF02872"/>
    </source>
</evidence>
<organism evidence="9 10">
    <name type="scientific">Bhargavaea beijingensis</name>
    <dbReference type="NCBI Taxonomy" id="426756"/>
    <lineage>
        <taxon>Bacteria</taxon>
        <taxon>Bacillati</taxon>
        <taxon>Bacillota</taxon>
        <taxon>Bacilli</taxon>
        <taxon>Bacillales</taxon>
        <taxon>Caryophanaceae</taxon>
        <taxon>Bhargavaea</taxon>
    </lineage>
</organism>
<evidence type="ECO:0000313" key="9">
    <source>
        <dbReference type="EMBL" id="SDE08473.1"/>
    </source>
</evidence>
<feature type="signal peptide" evidence="6">
    <location>
        <begin position="1"/>
        <end position="29"/>
    </location>
</feature>
<feature type="domain" description="5'-Nucleotidase C-terminal" evidence="8">
    <location>
        <begin position="344"/>
        <end position="499"/>
    </location>
</feature>
<dbReference type="InterPro" id="IPR036907">
    <property type="entry name" value="5'-Nucleotdase_C_sf"/>
</dbReference>
<dbReference type="GO" id="GO:0016788">
    <property type="term" value="F:hydrolase activity, acting on ester bonds"/>
    <property type="evidence" value="ECO:0007669"/>
    <property type="project" value="InterPro"/>
</dbReference>
<dbReference type="PROSITE" id="PS51170">
    <property type="entry name" value="CW"/>
    <property type="match status" value="1"/>
</dbReference>
<dbReference type="GO" id="GO:0009166">
    <property type="term" value="P:nucleotide catabolic process"/>
    <property type="evidence" value="ECO:0007669"/>
    <property type="project" value="InterPro"/>
</dbReference>